<evidence type="ECO:0000313" key="2">
    <source>
        <dbReference type="EMBL" id="GAN36309.1"/>
    </source>
</evidence>
<dbReference type="InterPro" id="IPR053163">
    <property type="entry name" value="HTH-type_regulator_Rgg"/>
</dbReference>
<dbReference type="PANTHER" id="PTHR37038">
    <property type="entry name" value="TRANSCRIPTIONAL REGULATOR-RELATED"/>
    <property type="match status" value="1"/>
</dbReference>
<dbReference type="Pfam" id="PF01381">
    <property type="entry name" value="HTH_3"/>
    <property type="match status" value="1"/>
</dbReference>
<dbReference type="SMART" id="SM00530">
    <property type="entry name" value="HTH_XRE"/>
    <property type="match status" value="1"/>
</dbReference>
<comment type="caution">
    <text evidence="2">The sequence shown here is derived from an EMBL/GenBank/DDBJ whole genome shotgun (WGS) entry which is preliminary data.</text>
</comment>
<dbReference type="PROSITE" id="PS50943">
    <property type="entry name" value="HTH_CROC1"/>
    <property type="match status" value="1"/>
</dbReference>
<gene>
    <name evidence="2" type="ORF">LC0644_0898</name>
</gene>
<name>A0A0C9PW59_LACPA</name>
<feature type="domain" description="HTH cro/C1-type" evidence="1">
    <location>
        <begin position="7"/>
        <end position="60"/>
    </location>
</feature>
<dbReference type="EMBL" id="BAYM01000064">
    <property type="protein sequence ID" value="GAN36309.1"/>
    <property type="molecule type" value="Genomic_DNA"/>
</dbReference>
<sequence length="282" mass="31497">MTIGRQFKLLRRERGLTLKMAAHGILSVSSLSKFENGTSQLAADRFFLLLDQLNLDWDVFAKPRSRDKQPFLQRYLAAARHADVQELASILRQLPLANVNQRLLLHLTLHNDAPERFSILPHEQSQAQSLLMTTADWSLLLRLIAVQLAKIIGLDELSQLIAAFSNQIQRPNTPQDHFNLANRTFLAAVLRYVAAGKLTEARNALNLIGQATVGDLGIEFQIACVKRLLMIYSSDKVVALQGRQEFLQLKKMLAQLGAPAWTATWLPAIERLAAAKGCSQEA</sequence>
<organism evidence="2 3">
    <name type="scientific">Lacticaseibacillus paracasei NRIC 0644</name>
    <dbReference type="NCBI Taxonomy" id="1435038"/>
    <lineage>
        <taxon>Bacteria</taxon>
        <taxon>Bacillati</taxon>
        <taxon>Bacillota</taxon>
        <taxon>Bacilli</taxon>
        <taxon>Lactobacillales</taxon>
        <taxon>Lactobacillaceae</taxon>
        <taxon>Lacticaseibacillus</taxon>
    </lineage>
</organism>
<dbReference type="Proteomes" id="UP000032552">
    <property type="component" value="Unassembled WGS sequence"/>
</dbReference>
<dbReference type="RefSeq" id="WP_003568248.1">
    <property type="nucleotide sequence ID" value="NZ_BAYM01000064.1"/>
</dbReference>
<evidence type="ECO:0000259" key="1">
    <source>
        <dbReference type="PROSITE" id="PS50943"/>
    </source>
</evidence>
<dbReference type="InterPro" id="IPR010982">
    <property type="entry name" value="Lambda_DNA-bd_dom_sf"/>
</dbReference>
<dbReference type="InterPro" id="IPR011990">
    <property type="entry name" value="TPR-like_helical_dom_sf"/>
</dbReference>
<proteinExistence type="predicted"/>
<evidence type="ECO:0000313" key="3">
    <source>
        <dbReference type="Proteomes" id="UP000032552"/>
    </source>
</evidence>
<dbReference type="CDD" id="cd00093">
    <property type="entry name" value="HTH_XRE"/>
    <property type="match status" value="1"/>
</dbReference>
<accession>A0A0C9PW59</accession>
<dbReference type="InterPro" id="IPR001387">
    <property type="entry name" value="Cro/C1-type_HTH"/>
</dbReference>
<dbReference type="AlphaFoldDB" id="A0A0C9PW59"/>
<dbReference type="SUPFAM" id="SSF47413">
    <property type="entry name" value="lambda repressor-like DNA-binding domains"/>
    <property type="match status" value="1"/>
</dbReference>
<dbReference type="GO" id="GO:0003677">
    <property type="term" value="F:DNA binding"/>
    <property type="evidence" value="ECO:0007669"/>
    <property type="project" value="InterPro"/>
</dbReference>
<protein>
    <submittedName>
        <fullName evidence="2">Protein MutR</fullName>
    </submittedName>
</protein>
<reference evidence="3" key="1">
    <citation type="submission" date="2014-05" db="EMBL/GenBank/DDBJ databases">
        <title>Whole genome sequencing of Lactobacillus casei NRIC0644.</title>
        <authorList>
            <person name="Atarashi H."/>
            <person name="Yoshida Y."/>
            <person name="Fujimura S."/>
            <person name="Tanaka N."/>
            <person name="Shiwa Y."/>
            <person name="Yoshikawa H."/>
            <person name="Okada S."/>
            <person name="Nakagawa J."/>
        </authorList>
    </citation>
    <scope>NUCLEOTIDE SEQUENCE [LARGE SCALE GENOMIC DNA]</scope>
    <source>
        <strain evidence="3">NRIC0644</strain>
    </source>
</reference>
<dbReference type="Gene3D" id="1.25.40.10">
    <property type="entry name" value="Tetratricopeptide repeat domain"/>
    <property type="match status" value="1"/>
</dbReference>